<feature type="domain" description="Transcription factor IIIC subunit 5 HTH" evidence="5">
    <location>
        <begin position="217"/>
        <end position="373"/>
    </location>
</feature>
<evidence type="ECO:0000259" key="5">
    <source>
        <dbReference type="Pfam" id="PF09734"/>
    </source>
</evidence>
<evidence type="ECO:0000256" key="3">
    <source>
        <dbReference type="ARBA" id="ARBA00023163"/>
    </source>
</evidence>
<dbReference type="GO" id="GO:0005634">
    <property type="term" value="C:nucleus"/>
    <property type="evidence" value="ECO:0007669"/>
    <property type="project" value="UniProtKB-SubCell"/>
</dbReference>
<dbReference type="AlphaFoldDB" id="A0AAD7KA16"/>
<dbReference type="PANTHER" id="PTHR13230:SF5">
    <property type="entry name" value="GENERAL TRANSCRIPTION FACTOR 3C POLYPEPTIDE 5"/>
    <property type="match status" value="1"/>
</dbReference>
<dbReference type="PANTHER" id="PTHR13230">
    <property type="entry name" value="GENERAL TRANSCRIPTION FACTOR IIIC, POLYPEPTIDE 5"/>
    <property type="match status" value="1"/>
</dbReference>
<dbReference type="GO" id="GO:0006384">
    <property type="term" value="P:transcription initiation at RNA polymerase III promoter"/>
    <property type="evidence" value="ECO:0007669"/>
    <property type="project" value="InterPro"/>
</dbReference>
<proteinExistence type="predicted"/>
<dbReference type="Pfam" id="PF17682">
    <property type="entry name" value="Tau95_N"/>
    <property type="match status" value="1"/>
</dbReference>
<keyword evidence="2" id="KW-0238">DNA-binding</keyword>
<evidence type="ECO:0000256" key="1">
    <source>
        <dbReference type="ARBA" id="ARBA00004123"/>
    </source>
</evidence>
<keyword evidence="4" id="KW-0539">Nucleus</keyword>
<evidence type="ECO:0000313" key="8">
    <source>
        <dbReference type="Proteomes" id="UP001215598"/>
    </source>
</evidence>
<evidence type="ECO:0000256" key="2">
    <source>
        <dbReference type="ARBA" id="ARBA00023125"/>
    </source>
</evidence>
<comment type="caution">
    <text evidence="7">The sequence shown here is derived from an EMBL/GenBank/DDBJ whole genome shotgun (WGS) entry which is preliminary data.</text>
</comment>
<dbReference type="Pfam" id="PF09734">
    <property type="entry name" value="Tau95"/>
    <property type="match status" value="1"/>
</dbReference>
<dbReference type="Gene3D" id="3.30.200.160">
    <property type="entry name" value="TFIIIC, subcomplex tauA, subunit Sfc1, barrel domain"/>
    <property type="match status" value="1"/>
</dbReference>
<dbReference type="GO" id="GO:0001003">
    <property type="term" value="F:RNA polymerase III type 2 promoter sequence-specific DNA binding"/>
    <property type="evidence" value="ECO:0007669"/>
    <property type="project" value="TreeGrafter"/>
</dbReference>
<dbReference type="EMBL" id="JARKIB010000004">
    <property type="protein sequence ID" value="KAJ7781467.1"/>
    <property type="molecule type" value="Genomic_DNA"/>
</dbReference>
<dbReference type="InterPro" id="IPR041499">
    <property type="entry name" value="Tfc1/Sfc1_N"/>
</dbReference>
<dbReference type="InterPro" id="IPR042536">
    <property type="entry name" value="TFIIIC_tauA_Sfc1"/>
</dbReference>
<dbReference type="GO" id="GO:0000127">
    <property type="term" value="C:transcription factor TFIIIC complex"/>
    <property type="evidence" value="ECO:0007669"/>
    <property type="project" value="InterPro"/>
</dbReference>
<reference evidence="7" key="1">
    <citation type="submission" date="2023-03" db="EMBL/GenBank/DDBJ databases">
        <title>Massive genome expansion in bonnet fungi (Mycena s.s.) driven by repeated elements and novel gene families across ecological guilds.</title>
        <authorList>
            <consortium name="Lawrence Berkeley National Laboratory"/>
            <person name="Harder C.B."/>
            <person name="Miyauchi S."/>
            <person name="Viragh M."/>
            <person name="Kuo A."/>
            <person name="Thoen E."/>
            <person name="Andreopoulos B."/>
            <person name="Lu D."/>
            <person name="Skrede I."/>
            <person name="Drula E."/>
            <person name="Henrissat B."/>
            <person name="Morin E."/>
            <person name="Kohler A."/>
            <person name="Barry K."/>
            <person name="LaButti K."/>
            <person name="Morin E."/>
            <person name="Salamov A."/>
            <person name="Lipzen A."/>
            <person name="Mereny Z."/>
            <person name="Hegedus B."/>
            <person name="Baldrian P."/>
            <person name="Stursova M."/>
            <person name="Weitz H."/>
            <person name="Taylor A."/>
            <person name="Grigoriev I.V."/>
            <person name="Nagy L.G."/>
            <person name="Martin F."/>
            <person name="Kauserud H."/>
        </authorList>
    </citation>
    <scope>NUCLEOTIDE SEQUENCE</scope>
    <source>
        <strain evidence="7">CBHHK182m</strain>
    </source>
</reference>
<protein>
    <submittedName>
        <fullName evidence="7">RNA polymerase III transcription factor IIIC subunit-domain-containing protein</fullName>
    </submittedName>
</protein>
<keyword evidence="8" id="KW-1185">Reference proteome</keyword>
<organism evidence="7 8">
    <name type="scientific">Mycena metata</name>
    <dbReference type="NCBI Taxonomy" id="1033252"/>
    <lineage>
        <taxon>Eukaryota</taxon>
        <taxon>Fungi</taxon>
        <taxon>Dikarya</taxon>
        <taxon>Basidiomycota</taxon>
        <taxon>Agaricomycotina</taxon>
        <taxon>Agaricomycetes</taxon>
        <taxon>Agaricomycetidae</taxon>
        <taxon>Agaricales</taxon>
        <taxon>Marasmiineae</taxon>
        <taxon>Mycenaceae</taxon>
        <taxon>Mycena</taxon>
    </lineage>
</organism>
<keyword evidence="3" id="KW-0804">Transcription</keyword>
<comment type="subcellular location">
    <subcellularLocation>
        <location evidence="1">Nucleus</location>
    </subcellularLocation>
</comment>
<dbReference type="GO" id="GO:0001002">
    <property type="term" value="F:RNA polymerase III type 1 promoter sequence-specific DNA binding"/>
    <property type="evidence" value="ECO:0007669"/>
    <property type="project" value="TreeGrafter"/>
</dbReference>
<evidence type="ECO:0000259" key="6">
    <source>
        <dbReference type="Pfam" id="PF17682"/>
    </source>
</evidence>
<dbReference type="InterPro" id="IPR040454">
    <property type="entry name" value="TF_IIIC_Tfc1/Sfc1"/>
</dbReference>
<gene>
    <name evidence="7" type="ORF">B0H16DRAFT_1498505</name>
</gene>
<dbReference type="Proteomes" id="UP001215598">
    <property type="component" value="Unassembled WGS sequence"/>
</dbReference>
<feature type="domain" description="Transcription factor IIIC subunit Tfc1/Sfc1 triple barrel" evidence="6">
    <location>
        <begin position="30"/>
        <end position="141"/>
    </location>
</feature>
<name>A0AAD7KA16_9AGAR</name>
<sequence>MEGTAGAEASTSSATIPAPEFPIPQTPFHSIEYPGYVRNASVPIAVQNLGGQAALAGAFKRSTAKAEGTLELKLRPGNPFAHPVPGDVVPTNNLLLKIVKRKRKDRMDADDGSLQGEYTAEIVGSTSKTVRFRSMADYQYQPDMNDPVTKLRLAMDNMDVEAIRTYVIPPENAEYMVPVTRSSSQGPDIDMNLDPELTGIPLPEPDPNQPLRSNLRLFPPPLFSRQTLPQSYNFKPNSASMVSTTVNEETGEEKKRLINKMRWKGYGPSSISFSERQVPDKPAQNVQDARNQISDILYNKLLAHFTDRPIWTRSALFNQLTAIEARDVLNSKPLLASICYVFHDGPWRDTLIRFSYDPRKHPEARFYQRLYFRNANHPILKPSVMTRRQERTVANMDNWAVAIEDGSERDIERRKSHLFDGKTLTKETAAFQLCDLVDPMLKEMVYDDAELRDESDERDGWYTNYALERIKTVLRHKFFTVLEGYPATDEECRQLLTASEKLPSKSAKDMSSLRSVRLKIGKHNMAKGAMRPEDAAALRLRATLDRNSKARAATTDE</sequence>
<evidence type="ECO:0000313" key="7">
    <source>
        <dbReference type="EMBL" id="KAJ7781467.1"/>
    </source>
</evidence>
<dbReference type="InterPro" id="IPR019136">
    <property type="entry name" value="TF_IIIC_su-5_HTH"/>
</dbReference>
<accession>A0AAD7KA16</accession>
<evidence type="ECO:0000256" key="4">
    <source>
        <dbReference type="ARBA" id="ARBA00023242"/>
    </source>
</evidence>